<evidence type="ECO:0000313" key="1">
    <source>
        <dbReference type="EMBL" id="MET9847927.1"/>
    </source>
</evidence>
<proteinExistence type="predicted"/>
<dbReference type="EMBL" id="JBEXPZ010000034">
    <property type="protein sequence ID" value="MET9847927.1"/>
    <property type="molecule type" value="Genomic_DNA"/>
</dbReference>
<accession>A0ABV2V3I5</accession>
<name>A0ABV2V3I5_9ACTN</name>
<dbReference type="Proteomes" id="UP001550210">
    <property type="component" value="Unassembled WGS sequence"/>
</dbReference>
<reference evidence="1 2" key="1">
    <citation type="submission" date="2024-06" db="EMBL/GenBank/DDBJ databases">
        <title>The Natural Products Discovery Center: Release of the First 8490 Sequenced Strains for Exploring Actinobacteria Biosynthetic Diversity.</title>
        <authorList>
            <person name="Kalkreuter E."/>
            <person name="Kautsar S.A."/>
            <person name="Yang D."/>
            <person name="Bader C.D."/>
            <person name="Teijaro C.N."/>
            <person name="Fluegel L."/>
            <person name="Davis C.M."/>
            <person name="Simpson J.R."/>
            <person name="Lauterbach L."/>
            <person name="Steele A.D."/>
            <person name="Gui C."/>
            <person name="Meng S."/>
            <person name="Li G."/>
            <person name="Viehrig K."/>
            <person name="Ye F."/>
            <person name="Su P."/>
            <person name="Kiefer A.F."/>
            <person name="Nichols A."/>
            <person name="Cepeda A.J."/>
            <person name="Yan W."/>
            <person name="Fan B."/>
            <person name="Jiang Y."/>
            <person name="Adhikari A."/>
            <person name="Zheng C.-J."/>
            <person name="Schuster L."/>
            <person name="Cowan T.M."/>
            <person name="Smanski M.J."/>
            <person name="Chevrette M.G."/>
            <person name="De Carvalho L.P.S."/>
            <person name="Shen B."/>
        </authorList>
    </citation>
    <scope>NUCLEOTIDE SEQUENCE [LARGE SCALE GENOMIC DNA]</scope>
    <source>
        <strain evidence="1 2">NPDC006434</strain>
    </source>
</reference>
<dbReference type="RefSeq" id="WP_355399466.1">
    <property type="nucleotide sequence ID" value="NZ_JBEXPZ010000034.1"/>
</dbReference>
<organism evidence="1 2">
    <name type="scientific">Streptomyces ossamyceticus</name>
    <dbReference type="NCBI Taxonomy" id="249581"/>
    <lineage>
        <taxon>Bacteria</taxon>
        <taxon>Bacillati</taxon>
        <taxon>Actinomycetota</taxon>
        <taxon>Actinomycetes</taxon>
        <taxon>Kitasatosporales</taxon>
        <taxon>Streptomycetaceae</taxon>
        <taxon>Streptomyces</taxon>
    </lineage>
</organism>
<evidence type="ECO:0000313" key="2">
    <source>
        <dbReference type="Proteomes" id="UP001550210"/>
    </source>
</evidence>
<keyword evidence="2" id="KW-1185">Reference proteome</keyword>
<comment type="caution">
    <text evidence="1">The sequence shown here is derived from an EMBL/GenBank/DDBJ whole genome shotgun (WGS) entry which is preliminary data.</text>
</comment>
<protein>
    <submittedName>
        <fullName evidence="1">Uncharacterized protein</fullName>
    </submittedName>
</protein>
<gene>
    <name evidence="1" type="ORF">ABZZ21_25945</name>
</gene>
<sequence length="69" mass="7835">MTAEQIGQYLRVAKVFAGLADEVRAWKPTRTRTGWRAASTVIARTHHISRPLLSWWQGAAEGDWSTMHD</sequence>